<evidence type="ECO:0000313" key="4">
    <source>
        <dbReference type="EMBL" id="RMA72519.1"/>
    </source>
</evidence>
<evidence type="ECO:0000259" key="3">
    <source>
        <dbReference type="Pfam" id="PF00144"/>
    </source>
</evidence>
<dbReference type="EMBL" id="REFH01000013">
    <property type="protein sequence ID" value="RMA72519.1"/>
    <property type="molecule type" value="Genomic_DNA"/>
</dbReference>
<proteinExistence type="predicted"/>
<keyword evidence="5" id="KW-1185">Reference proteome</keyword>
<organism evidence="4 5">
    <name type="scientific">Flavobacterium weaverense</name>
    <dbReference type="NCBI Taxonomy" id="271156"/>
    <lineage>
        <taxon>Bacteria</taxon>
        <taxon>Pseudomonadati</taxon>
        <taxon>Bacteroidota</taxon>
        <taxon>Flavobacteriia</taxon>
        <taxon>Flavobacteriales</taxon>
        <taxon>Flavobacteriaceae</taxon>
        <taxon>Flavobacterium</taxon>
    </lineage>
</organism>
<comment type="caution">
    <text evidence="4">The sequence shown here is derived from an EMBL/GenBank/DDBJ whole genome shotgun (WGS) entry which is preliminary data.</text>
</comment>
<feature type="domain" description="Beta-lactamase-related" evidence="3">
    <location>
        <begin position="120"/>
        <end position="416"/>
    </location>
</feature>
<protein>
    <submittedName>
        <fullName evidence="4">CubicO group peptidase (Beta-lactamase class C family)</fullName>
    </submittedName>
</protein>
<dbReference type="AlphaFoldDB" id="A0A3L9ZM84"/>
<dbReference type="Pfam" id="PF00144">
    <property type="entry name" value="Beta-lactamase"/>
    <property type="match status" value="1"/>
</dbReference>
<reference evidence="4 5" key="1">
    <citation type="submission" date="2018-10" db="EMBL/GenBank/DDBJ databases">
        <title>Genomic Encyclopedia of Archaeal and Bacterial Type Strains, Phase II (KMG-II): from individual species to whole genera.</title>
        <authorList>
            <person name="Goeker M."/>
        </authorList>
    </citation>
    <scope>NUCLEOTIDE SEQUENCE [LARGE SCALE GENOMIC DNA]</scope>
    <source>
        <strain evidence="4 5">DSM 19727</strain>
    </source>
</reference>
<sequence length="436" mass="50376">MIQKNRNKSTDKIVLRFKKTTNQKALILYICFSSTTKMNFIKKTNILHISLLFLVFSSCAQDKKKVELSDSELPKSTMPKMKPLGKSQNKLTADYIEAKKQEIDSFYKKNWPNNSANGGFLVAKDGQIIYEKYEGYSNFRAKTLITKSTPIHVASVGKVITATAILKLINAKKIELDQKVNTILKDFPYPEVTIKTLLNHRSGMRNYAYFTDRDKTVWNRRDILTNQDILNIMATKNIGLEFKTDTRFSYCNTNYAMLALVIEKITKLPYETAMKQIIFEPLGMKNTYVFNYKRDKDTAVTSYKANKVEIGTDYLDAVYGDKNIYSTPRDLLKFDRARNSPNFLTPELNAMVYTPYSNERKGTKNYGLGIRMVNWETGQNFYFHNGWWHGNTSSYITLPKEGVTIIALSNKFTRKTYDIRKLAPLFGDYPFKLKDE</sequence>
<dbReference type="GO" id="GO:0016020">
    <property type="term" value="C:membrane"/>
    <property type="evidence" value="ECO:0007669"/>
    <property type="project" value="UniProtKB-SubCell"/>
</dbReference>
<comment type="subcellular location">
    <subcellularLocation>
        <location evidence="1">Membrane</location>
    </subcellularLocation>
</comment>
<name>A0A3L9ZM84_9FLAO</name>
<dbReference type="Gene3D" id="3.40.710.10">
    <property type="entry name" value="DD-peptidase/beta-lactamase superfamily"/>
    <property type="match status" value="1"/>
</dbReference>
<dbReference type="PANTHER" id="PTHR46825:SF11">
    <property type="entry name" value="PENICILLIN-BINDING PROTEIN 4"/>
    <property type="match status" value="1"/>
</dbReference>
<dbReference type="SUPFAM" id="SSF56601">
    <property type="entry name" value="beta-lactamase/transpeptidase-like"/>
    <property type="match status" value="1"/>
</dbReference>
<dbReference type="PANTHER" id="PTHR46825">
    <property type="entry name" value="D-ALANYL-D-ALANINE-CARBOXYPEPTIDASE/ENDOPEPTIDASE AMPH"/>
    <property type="match status" value="1"/>
</dbReference>
<dbReference type="InterPro" id="IPR012338">
    <property type="entry name" value="Beta-lactam/transpept-like"/>
</dbReference>
<evidence type="ECO:0000313" key="5">
    <source>
        <dbReference type="Proteomes" id="UP000280368"/>
    </source>
</evidence>
<dbReference type="InterPro" id="IPR050491">
    <property type="entry name" value="AmpC-like"/>
</dbReference>
<dbReference type="InterPro" id="IPR001466">
    <property type="entry name" value="Beta-lactam-related"/>
</dbReference>
<evidence type="ECO:0000256" key="1">
    <source>
        <dbReference type="ARBA" id="ARBA00004370"/>
    </source>
</evidence>
<accession>A0A3L9ZM84</accession>
<evidence type="ECO:0000256" key="2">
    <source>
        <dbReference type="ARBA" id="ARBA00023136"/>
    </source>
</evidence>
<gene>
    <name evidence="4" type="ORF">BC961_2922</name>
</gene>
<keyword evidence="2" id="KW-0472">Membrane</keyword>
<dbReference type="Proteomes" id="UP000280368">
    <property type="component" value="Unassembled WGS sequence"/>
</dbReference>